<sequence length="219" mass="24190">MDLSVLFPLFAGWPAAEREALRAQASEHTFTADSEVCTAEQAADRVILVEYGLMAAYAAGERPGRSFNYGYILPGDIIGLHGLLSVEAYGVAIHALRDTRCLILPNAALVAAFDADPARWRAVASQLAQSVHHLLGFVSMLAEPSGYRRLKRVLENIDTYTRQRPFAPRMVLTQRELGERIGLSREMVNRILRELKAGGYVGVDEEGGIRLLRPLPARF</sequence>
<organism evidence="6 7">
    <name type="scientific">Crenobacter caeni</name>
    <dbReference type="NCBI Taxonomy" id="2705474"/>
    <lineage>
        <taxon>Bacteria</taxon>
        <taxon>Pseudomonadati</taxon>
        <taxon>Pseudomonadota</taxon>
        <taxon>Betaproteobacteria</taxon>
        <taxon>Neisseriales</taxon>
        <taxon>Neisseriaceae</taxon>
        <taxon>Crenobacter</taxon>
    </lineage>
</organism>
<dbReference type="InterPro" id="IPR018490">
    <property type="entry name" value="cNMP-bd_dom_sf"/>
</dbReference>
<feature type="domain" description="Cyclic nucleotide-binding" evidence="4">
    <location>
        <begin position="9"/>
        <end position="128"/>
    </location>
</feature>
<evidence type="ECO:0000256" key="2">
    <source>
        <dbReference type="ARBA" id="ARBA00023125"/>
    </source>
</evidence>
<keyword evidence="3" id="KW-0804">Transcription</keyword>
<protein>
    <submittedName>
        <fullName evidence="6">Crp/Fnr family transcriptional regulator</fullName>
    </submittedName>
</protein>
<proteinExistence type="predicted"/>
<evidence type="ECO:0000313" key="7">
    <source>
        <dbReference type="Proteomes" id="UP000482578"/>
    </source>
</evidence>
<keyword evidence="1" id="KW-0805">Transcription regulation</keyword>
<keyword evidence="7" id="KW-1185">Reference proteome</keyword>
<dbReference type="EMBL" id="JAAGAA010000002">
    <property type="protein sequence ID" value="NDV11701.1"/>
    <property type="molecule type" value="Genomic_DNA"/>
</dbReference>
<dbReference type="Gene3D" id="2.60.120.10">
    <property type="entry name" value="Jelly Rolls"/>
    <property type="match status" value="1"/>
</dbReference>
<dbReference type="Gene3D" id="1.10.10.10">
    <property type="entry name" value="Winged helix-like DNA-binding domain superfamily/Winged helix DNA-binding domain"/>
    <property type="match status" value="1"/>
</dbReference>
<dbReference type="GO" id="GO:0003677">
    <property type="term" value="F:DNA binding"/>
    <property type="evidence" value="ECO:0007669"/>
    <property type="project" value="UniProtKB-KW"/>
</dbReference>
<evidence type="ECO:0000256" key="1">
    <source>
        <dbReference type="ARBA" id="ARBA00023015"/>
    </source>
</evidence>
<accession>A0A6B2KNP0</accession>
<dbReference type="SUPFAM" id="SSF51206">
    <property type="entry name" value="cAMP-binding domain-like"/>
    <property type="match status" value="1"/>
</dbReference>
<dbReference type="InterPro" id="IPR014710">
    <property type="entry name" value="RmlC-like_jellyroll"/>
</dbReference>
<dbReference type="Pfam" id="PF00027">
    <property type="entry name" value="cNMP_binding"/>
    <property type="match status" value="1"/>
</dbReference>
<dbReference type="GO" id="GO:0006355">
    <property type="term" value="P:regulation of DNA-templated transcription"/>
    <property type="evidence" value="ECO:0007669"/>
    <property type="project" value="InterPro"/>
</dbReference>
<dbReference type="InterPro" id="IPR036390">
    <property type="entry name" value="WH_DNA-bd_sf"/>
</dbReference>
<dbReference type="InterPro" id="IPR000595">
    <property type="entry name" value="cNMP-bd_dom"/>
</dbReference>
<name>A0A6B2KNP0_9NEIS</name>
<dbReference type="InterPro" id="IPR036388">
    <property type="entry name" value="WH-like_DNA-bd_sf"/>
</dbReference>
<feature type="domain" description="HTH crp-type" evidence="5">
    <location>
        <begin position="162"/>
        <end position="213"/>
    </location>
</feature>
<evidence type="ECO:0000259" key="5">
    <source>
        <dbReference type="SMART" id="SM00419"/>
    </source>
</evidence>
<dbReference type="Proteomes" id="UP000482578">
    <property type="component" value="Unassembled WGS sequence"/>
</dbReference>
<dbReference type="SUPFAM" id="SSF46785">
    <property type="entry name" value="Winged helix' DNA-binding domain"/>
    <property type="match status" value="1"/>
</dbReference>
<evidence type="ECO:0000259" key="4">
    <source>
        <dbReference type="SMART" id="SM00100"/>
    </source>
</evidence>
<reference evidence="6 7" key="1">
    <citation type="submission" date="2020-02" db="EMBL/GenBank/DDBJ databases">
        <authorList>
            <person name="Yang Z."/>
        </authorList>
    </citation>
    <scope>NUCLEOTIDE SEQUENCE [LARGE SCALE GENOMIC DNA]</scope>
    <source>
        <strain evidence="6 7">HX-7-9</strain>
    </source>
</reference>
<gene>
    <name evidence="6" type="ORF">GZH52_02665</name>
</gene>
<dbReference type="InterPro" id="IPR012318">
    <property type="entry name" value="HTH_CRP"/>
</dbReference>
<evidence type="ECO:0000256" key="3">
    <source>
        <dbReference type="ARBA" id="ARBA00023163"/>
    </source>
</evidence>
<dbReference type="RefSeq" id="WP_163314970.1">
    <property type="nucleotide sequence ID" value="NZ_JAAGAA010000002.1"/>
</dbReference>
<dbReference type="AlphaFoldDB" id="A0A6B2KNP0"/>
<comment type="caution">
    <text evidence="6">The sequence shown here is derived from an EMBL/GenBank/DDBJ whole genome shotgun (WGS) entry which is preliminary data.</text>
</comment>
<dbReference type="SMART" id="SM00419">
    <property type="entry name" value="HTH_CRP"/>
    <property type="match status" value="1"/>
</dbReference>
<keyword evidence="2" id="KW-0238">DNA-binding</keyword>
<dbReference type="SMART" id="SM00100">
    <property type="entry name" value="cNMP"/>
    <property type="match status" value="1"/>
</dbReference>
<evidence type="ECO:0000313" key="6">
    <source>
        <dbReference type="EMBL" id="NDV11701.1"/>
    </source>
</evidence>
<dbReference type="CDD" id="cd00038">
    <property type="entry name" value="CAP_ED"/>
    <property type="match status" value="1"/>
</dbReference>
<dbReference type="Pfam" id="PF13545">
    <property type="entry name" value="HTH_Crp_2"/>
    <property type="match status" value="1"/>
</dbReference>